<evidence type="ECO:0000256" key="1">
    <source>
        <dbReference type="SAM" id="Phobius"/>
    </source>
</evidence>
<protein>
    <submittedName>
        <fullName evidence="2">Uncharacterized protein</fullName>
    </submittedName>
</protein>
<reference evidence="2 3" key="1">
    <citation type="submission" date="2017-11" db="EMBL/GenBank/DDBJ databases">
        <title>Genome-resolved metagenomics identifies genetic mobility, metabolic interactions, and unexpected diversity in perchlorate-reducing communities.</title>
        <authorList>
            <person name="Barnum T.P."/>
            <person name="Figueroa I.A."/>
            <person name="Carlstrom C.I."/>
            <person name="Lucas L.N."/>
            <person name="Engelbrektson A.L."/>
            <person name="Coates J.D."/>
        </authorList>
    </citation>
    <scope>NUCLEOTIDE SEQUENCE [LARGE SCALE GENOMIC DNA]</scope>
    <source>
        <strain evidence="2">BM706</strain>
    </source>
</reference>
<feature type="transmembrane region" description="Helical" evidence="1">
    <location>
        <begin position="12"/>
        <end position="29"/>
    </location>
</feature>
<keyword evidence="1" id="KW-0472">Membrane</keyword>
<name>A0A2N5Z9V3_MUIH1</name>
<dbReference type="AlphaFoldDB" id="A0A2N5Z9V3"/>
<keyword evidence="1" id="KW-0812">Transmembrane</keyword>
<evidence type="ECO:0000313" key="2">
    <source>
        <dbReference type="EMBL" id="PLX15394.1"/>
    </source>
</evidence>
<dbReference type="EMBL" id="PKTG01000140">
    <property type="protein sequence ID" value="PLX15394.1"/>
    <property type="molecule type" value="Genomic_DNA"/>
</dbReference>
<gene>
    <name evidence="2" type="ORF">C0601_13150</name>
</gene>
<proteinExistence type="predicted"/>
<dbReference type="Proteomes" id="UP000234857">
    <property type="component" value="Unassembled WGS sequence"/>
</dbReference>
<evidence type="ECO:0000313" key="3">
    <source>
        <dbReference type="Proteomes" id="UP000234857"/>
    </source>
</evidence>
<organism evidence="2 3">
    <name type="scientific">Muiribacterium halophilum</name>
    <dbReference type="NCBI Taxonomy" id="2053465"/>
    <lineage>
        <taxon>Bacteria</taxon>
        <taxon>Candidatus Muiribacteriota</taxon>
        <taxon>Candidatus Muiribacteriia</taxon>
        <taxon>Candidatus Muiribacteriales</taxon>
        <taxon>Candidatus Muiribacteriaceae</taxon>
        <taxon>Candidatus Muiribacterium</taxon>
    </lineage>
</organism>
<comment type="caution">
    <text evidence="2">The sequence shown here is derived from an EMBL/GenBank/DDBJ whole genome shotgun (WGS) entry which is preliminary data.</text>
</comment>
<sequence length="61" mass="6811">MISFSEDPLIAILSNWVIGVSIGLFFSIWKQQILMNVEGKKVVSIDDLEVISKDKIKSAES</sequence>
<accession>A0A2N5Z9V3</accession>
<keyword evidence="1" id="KW-1133">Transmembrane helix</keyword>